<reference evidence="1 2" key="1">
    <citation type="journal article" date="2017" name="Curr. Biol.">
        <title>The Evolution of Venom by Co-option of Single-Copy Genes.</title>
        <authorList>
            <person name="Martinson E.O."/>
            <person name="Mrinalini"/>
            <person name="Kelkar Y.D."/>
            <person name="Chang C.H."/>
            <person name="Werren J.H."/>
        </authorList>
    </citation>
    <scope>NUCLEOTIDE SEQUENCE [LARGE SCALE GENOMIC DNA]</scope>
    <source>
        <strain evidence="1 2">Alberta</strain>
        <tissue evidence="1">Whole body</tissue>
    </source>
</reference>
<evidence type="ECO:0000313" key="1">
    <source>
        <dbReference type="EMBL" id="OXU23060.1"/>
    </source>
</evidence>
<sequence>MELFRSAIPGSEDSFANKKIFVLYNKKAEIKYDPWTKQARGRNPENKSSMSYELQQNYPIRVRPLSRIPSTVLFG</sequence>
<dbReference type="Proteomes" id="UP000215335">
    <property type="component" value="Unassembled WGS sequence"/>
</dbReference>
<protein>
    <submittedName>
        <fullName evidence="1">Uncharacterized protein</fullName>
    </submittedName>
</protein>
<name>A0A232EXS0_9HYME</name>
<proteinExistence type="predicted"/>
<dbReference type="EMBL" id="NNAY01001742">
    <property type="protein sequence ID" value="OXU23060.1"/>
    <property type="molecule type" value="Genomic_DNA"/>
</dbReference>
<organism evidence="1 2">
    <name type="scientific">Trichomalopsis sarcophagae</name>
    <dbReference type="NCBI Taxonomy" id="543379"/>
    <lineage>
        <taxon>Eukaryota</taxon>
        <taxon>Metazoa</taxon>
        <taxon>Ecdysozoa</taxon>
        <taxon>Arthropoda</taxon>
        <taxon>Hexapoda</taxon>
        <taxon>Insecta</taxon>
        <taxon>Pterygota</taxon>
        <taxon>Neoptera</taxon>
        <taxon>Endopterygota</taxon>
        <taxon>Hymenoptera</taxon>
        <taxon>Apocrita</taxon>
        <taxon>Proctotrupomorpha</taxon>
        <taxon>Chalcidoidea</taxon>
        <taxon>Pteromalidae</taxon>
        <taxon>Pteromalinae</taxon>
        <taxon>Trichomalopsis</taxon>
    </lineage>
</organism>
<evidence type="ECO:0000313" key="2">
    <source>
        <dbReference type="Proteomes" id="UP000215335"/>
    </source>
</evidence>
<dbReference type="AlphaFoldDB" id="A0A232EXS0"/>
<comment type="caution">
    <text evidence="1">The sequence shown here is derived from an EMBL/GenBank/DDBJ whole genome shotgun (WGS) entry which is preliminary data.</text>
</comment>
<accession>A0A232EXS0</accession>
<gene>
    <name evidence="1" type="ORF">TSAR_005773</name>
</gene>
<keyword evidence="2" id="KW-1185">Reference proteome</keyword>